<organism evidence="2">
    <name type="scientific">uncultured Thiotrichaceae bacterium</name>
    <dbReference type="NCBI Taxonomy" id="298394"/>
    <lineage>
        <taxon>Bacteria</taxon>
        <taxon>Pseudomonadati</taxon>
        <taxon>Pseudomonadota</taxon>
        <taxon>Gammaproteobacteria</taxon>
        <taxon>Thiotrichales</taxon>
        <taxon>Thiotrichaceae</taxon>
        <taxon>environmental samples</taxon>
    </lineage>
</organism>
<accession>A0A6S6UBJ3</accession>
<sequence>MSSSVKTAISMQQHLFDDVNALADELNVSRSKLFVLAIEEFMKKNESKKMLAQINAAFADSPDETESKNSELMKGKQRKILENDSW</sequence>
<dbReference type="InterPro" id="IPR013321">
    <property type="entry name" value="Arc_rbn_hlx_hlx"/>
</dbReference>
<proteinExistence type="predicted"/>
<dbReference type="GO" id="GO:0006355">
    <property type="term" value="P:regulation of DNA-templated transcription"/>
    <property type="evidence" value="ECO:0007669"/>
    <property type="project" value="InterPro"/>
</dbReference>
<evidence type="ECO:0000256" key="1">
    <source>
        <dbReference type="SAM" id="MobiDB-lite"/>
    </source>
</evidence>
<feature type="compositionally biased region" description="Basic and acidic residues" evidence="1">
    <location>
        <begin position="65"/>
        <end position="86"/>
    </location>
</feature>
<evidence type="ECO:0008006" key="3">
    <source>
        <dbReference type="Google" id="ProtNLM"/>
    </source>
</evidence>
<gene>
    <name evidence="2" type="ORF">HELGO_WM21577</name>
</gene>
<feature type="region of interest" description="Disordered" evidence="1">
    <location>
        <begin position="60"/>
        <end position="86"/>
    </location>
</feature>
<dbReference type="AlphaFoldDB" id="A0A6S6UBJ3"/>
<dbReference type="InterPro" id="IPR010985">
    <property type="entry name" value="Ribbon_hlx_hlx"/>
</dbReference>
<dbReference type="Gene3D" id="1.10.1220.10">
    <property type="entry name" value="Met repressor-like"/>
    <property type="match status" value="1"/>
</dbReference>
<name>A0A6S6UBJ3_9GAMM</name>
<evidence type="ECO:0000313" key="2">
    <source>
        <dbReference type="EMBL" id="CAA6829148.1"/>
    </source>
</evidence>
<dbReference type="SUPFAM" id="SSF47598">
    <property type="entry name" value="Ribbon-helix-helix"/>
    <property type="match status" value="1"/>
</dbReference>
<dbReference type="EMBL" id="CACVAT010000499">
    <property type="protein sequence ID" value="CAA6829148.1"/>
    <property type="molecule type" value="Genomic_DNA"/>
</dbReference>
<protein>
    <recommendedName>
        <fullName evidence="3">CopG family transcriptional regulator</fullName>
    </recommendedName>
</protein>
<reference evidence="2" key="1">
    <citation type="submission" date="2020-01" db="EMBL/GenBank/DDBJ databases">
        <authorList>
            <person name="Meier V. D."/>
            <person name="Meier V D."/>
        </authorList>
    </citation>
    <scope>NUCLEOTIDE SEQUENCE</scope>
    <source>
        <strain evidence="2">HLG_WM_MAG_09</strain>
    </source>
</reference>